<evidence type="ECO:0000256" key="4">
    <source>
        <dbReference type="ARBA" id="ARBA00022927"/>
    </source>
</evidence>
<dbReference type="PANTHER" id="PTHR12289:SF41">
    <property type="entry name" value="FAILED AXON CONNECTIONS-RELATED"/>
    <property type="match status" value="1"/>
</dbReference>
<dbReference type="Pfam" id="PF10568">
    <property type="entry name" value="Tom37"/>
    <property type="match status" value="1"/>
</dbReference>
<keyword evidence="2" id="KW-0813">Transport</keyword>
<protein>
    <recommendedName>
        <fullName evidence="7">Mitochondrial outer membrane transport complex Sam37/metaxin N-terminal domain-containing protein</fullName>
    </recommendedName>
</protein>
<name>A0ABR1FB64_9ASCO</name>
<reference evidence="8 9" key="1">
    <citation type="submission" date="2024-03" db="EMBL/GenBank/DDBJ databases">
        <title>Genome-scale model development and genomic sequencing of the oleaginous clade Lipomyces.</title>
        <authorList>
            <consortium name="Lawrence Berkeley National Laboratory"/>
            <person name="Czajka J.J."/>
            <person name="Han Y."/>
            <person name="Kim J."/>
            <person name="Mondo S.J."/>
            <person name="Hofstad B.A."/>
            <person name="Robles A."/>
            <person name="Haridas S."/>
            <person name="Riley R."/>
            <person name="LaButti K."/>
            <person name="Pangilinan J."/>
            <person name="Andreopoulos W."/>
            <person name="Lipzen A."/>
            <person name="Yan J."/>
            <person name="Wang M."/>
            <person name="Ng V."/>
            <person name="Grigoriev I.V."/>
            <person name="Spatafora J.W."/>
            <person name="Magnuson J.K."/>
            <person name="Baker S.E."/>
            <person name="Pomraning K.R."/>
        </authorList>
    </citation>
    <scope>NUCLEOTIDE SEQUENCE [LARGE SCALE GENOMIC DNA]</scope>
    <source>
        <strain evidence="8 9">Phaff 52-87</strain>
    </source>
</reference>
<dbReference type="Pfam" id="PF13410">
    <property type="entry name" value="GST_C_2"/>
    <property type="match status" value="1"/>
</dbReference>
<feature type="domain" description="Mitochondrial outer membrane transport complex Sam37/metaxin N-terminal" evidence="7">
    <location>
        <begin position="20"/>
        <end position="127"/>
    </location>
</feature>
<organism evidence="8 9">
    <name type="scientific">Myxozyma melibiosi</name>
    <dbReference type="NCBI Taxonomy" id="54550"/>
    <lineage>
        <taxon>Eukaryota</taxon>
        <taxon>Fungi</taxon>
        <taxon>Dikarya</taxon>
        <taxon>Ascomycota</taxon>
        <taxon>Saccharomycotina</taxon>
        <taxon>Lipomycetes</taxon>
        <taxon>Lipomycetales</taxon>
        <taxon>Lipomycetaceae</taxon>
        <taxon>Myxozyma</taxon>
    </lineage>
</organism>
<dbReference type="RefSeq" id="XP_064769401.1">
    <property type="nucleotide sequence ID" value="XM_064912301.1"/>
</dbReference>
<evidence type="ECO:0000313" key="8">
    <source>
        <dbReference type="EMBL" id="KAK7206368.1"/>
    </source>
</evidence>
<accession>A0ABR1FB64</accession>
<dbReference type="Proteomes" id="UP001498771">
    <property type="component" value="Unassembled WGS sequence"/>
</dbReference>
<dbReference type="GeneID" id="90037813"/>
<dbReference type="InterPro" id="IPR036282">
    <property type="entry name" value="Glutathione-S-Trfase_C_sf"/>
</dbReference>
<evidence type="ECO:0000256" key="6">
    <source>
        <dbReference type="ARBA" id="ARBA00023136"/>
    </source>
</evidence>
<dbReference type="InterPro" id="IPR019564">
    <property type="entry name" value="Sam37/metaxin_N"/>
</dbReference>
<gene>
    <name evidence="8" type="ORF">BZA70DRAFT_276428</name>
</gene>
<sequence length="338" mass="37185">MYELHVWGRIAELPSFDADCLAAMLYLELADGPTDEYLVVPSSNPLVSPDMRLPALRKDGKIVASGILEVLRFLKSQDVVLPTPDPARDTVLSTYVSETLQPISLYIQRLHVLHFQYIFRPGLFALLPPSLARYAASLWMMNNAKHRIAHVYNLDLAENSPDNLRQQQLGGSGAENAVPGFSFFKKQTIKYAAVSKDVPQSVVDRVKQAIGGATSSVGVVRGGSEEFGAVMRMLSVATEGYAPIEDALSGGDLFLFGDRPGTADVFLIAHLLVQTVPSYSVSFVNAVIDEKFPRIKKYIENHRDLLKELDEALALQQAKVDPADQLTVGSIFRYFSGL</sequence>
<keyword evidence="4" id="KW-0653">Protein transport</keyword>
<keyword evidence="6" id="KW-0472">Membrane</keyword>
<comment type="subcellular location">
    <subcellularLocation>
        <location evidence="1">Mitochondrion outer membrane</location>
    </subcellularLocation>
</comment>
<evidence type="ECO:0000256" key="3">
    <source>
        <dbReference type="ARBA" id="ARBA00022787"/>
    </source>
</evidence>
<evidence type="ECO:0000313" key="9">
    <source>
        <dbReference type="Proteomes" id="UP001498771"/>
    </source>
</evidence>
<evidence type="ECO:0000256" key="2">
    <source>
        <dbReference type="ARBA" id="ARBA00022448"/>
    </source>
</evidence>
<dbReference type="PANTHER" id="PTHR12289">
    <property type="entry name" value="METAXIN RELATED"/>
    <property type="match status" value="1"/>
</dbReference>
<keyword evidence="5" id="KW-0496">Mitochondrion</keyword>
<dbReference type="InterPro" id="IPR050931">
    <property type="entry name" value="Mito_Protein_Transport_Metaxin"/>
</dbReference>
<keyword evidence="9" id="KW-1185">Reference proteome</keyword>
<comment type="caution">
    <text evidence="8">The sequence shown here is derived from an EMBL/GenBank/DDBJ whole genome shotgun (WGS) entry which is preliminary data.</text>
</comment>
<proteinExistence type="predicted"/>
<evidence type="ECO:0000259" key="7">
    <source>
        <dbReference type="Pfam" id="PF10568"/>
    </source>
</evidence>
<evidence type="ECO:0000256" key="1">
    <source>
        <dbReference type="ARBA" id="ARBA00004294"/>
    </source>
</evidence>
<keyword evidence="3" id="KW-1000">Mitochondrion outer membrane</keyword>
<evidence type="ECO:0000256" key="5">
    <source>
        <dbReference type="ARBA" id="ARBA00023128"/>
    </source>
</evidence>
<dbReference type="EMBL" id="JBBJBU010000003">
    <property type="protein sequence ID" value="KAK7206368.1"/>
    <property type="molecule type" value="Genomic_DNA"/>
</dbReference>
<dbReference type="SUPFAM" id="SSF47616">
    <property type="entry name" value="GST C-terminal domain-like"/>
    <property type="match status" value="1"/>
</dbReference>